<accession>A0A7L5A387</accession>
<evidence type="ECO:0000256" key="2">
    <source>
        <dbReference type="ARBA" id="ARBA00012438"/>
    </source>
</evidence>
<dbReference type="InterPro" id="IPR005467">
    <property type="entry name" value="His_kinase_dom"/>
</dbReference>
<dbReference type="SUPFAM" id="SSF48452">
    <property type="entry name" value="TPR-like"/>
    <property type="match status" value="1"/>
</dbReference>
<dbReference type="GO" id="GO:0004673">
    <property type="term" value="F:protein histidine kinase activity"/>
    <property type="evidence" value="ECO:0007669"/>
    <property type="project" value="UniProtKB-EC"/>
</dbReference>
<keyword evidence="4" id="KW-1185">Reference proteome</keyword>
<name>A0A7L5A387_9BACT</name>
<dbReference type="InterPro" id="IPR011990">
    <property type="entry name" value="TPR-like_helical_dom_sf"/>
</dbReference>
<dbReference type="Gene3D" id="1.25.40.10">
    <property type="entry name" value="Tetratricopeptide repeat domain"/>
    <property type="match status" value="2"/>
</dbReference>
<evidence type="ECO:0000256" key="1">
    <source>
        <dbReference type="ARBA" id="ARBA00000085"/>
    </source>
</evidence>
<dbReference type="PROSITE" id="PS50109">
    <property type="entry name" value="HIS_KIN"/>
    <property type="match status" value="1"/>
</dbReference>
<dbReference type="InterPro" id="IPR019734">
    <property type="entry name" value="TPR_rpt"/>
</dbReference>
<dbReference type="Gene3D" id="3.30.565.10">
    <property type="entry name" value="Histidine kinase-like ATPase, C-terminal domain"/>
    <property type="match status" value="1"/>
</dbReference>
<evidence type="ECO:0000313" key="4">
    <source>
        <dbReference type="Proteomes" id="UP000326380"/>
    </source>
</evidence>
<dbReference type="EMBL" id="VTWU01000003">
    <property type="protein sequence ID" value="KAA9333026.1"/>
    <property type="molecule type" value="Genomic_DNA"/>
</dbReference>
<dbReference type="RefSeq" id="WP_151078447.1">
    <property type="nucleotide sequence ID" value="NZ_CP047647.1"/>
</dbReference>
<dbReference type="SMART" id="SM00387">
    <property type="entry name" value="HATPase_c"/>
    <property type="match status" value="1"/>
</dbReference>
<sequence>MIHRGFVLLALLLIAVAARVAAQSPQTPSLHRALAAAKSDTSRVLLLADLSASYRYSRFDSVQAYAQQGLALARRLGYRKGEGRCISRLGILMSERGNLPQALRTDLQALQLNEESHDLEGMARTLNQIGLLYYALEDYRPALSYFFRAQRLYAQARIADPSQLVSVLTNIGASYEGRSQFDSAAVFLNRAYHLTDLARNHGWSCWGNPTPYVLRELGLLEASQGRPAEALLYYRRSVRAAGPENDRRSACRAYQYMSELYHQRQQSDSSVYYARKALQVGQSLPFVMGVVRTSNLLADAFRARGLNDSTLKYLQILHTAEDSLYNPQRIKQLDAIGFAEQQRLRQLEDEQLQLAERTRTYALLAGLAAALLVAGLLWRTNRLQHRTNARLRTLHNEVTQQKQEITTQRDKLARMLHELKVAQSQLVLREKMASLGELMAGVAYEIQHPVNSVKNFAGISVSLVDELRKELAKLPLELDDREYLAEMLDNLSQNQSKIVQFSQRADSVVRGMLEYSSSAPGPRQPTELNAFVEDYLRLTYHDARAKNRNFHAALFPHLSPEVGTLSVVRHDIGRALINLFTNAFYAVQQRLALDEDDYVPQVTVTTRALDGRVEIRVRDNGLGIPAAALPNVFDQFFSTKPPEEGPGLGLTLSHELITKGHGGTLTVETQEGEFTEFIISLPVQ</sequence>
<dbReference type="SUPFAM" id="SSF55874">
    <property type="entry name" value="ATPase domain of HSP90 chaperone/DNA topoisomerase II/histidine kinase"/>
    <property type="match status" value="1"/>
</dbReference>
<dbReference type="Proteomes" id="UP000326380">
    <property type="component" value="Unassembled WGS sequence"/>
</dbReference>
<proteinExistence type="predicted"/>
<dbReference type="PANTHER" id="PTHR43065:SF42">
    <property type="entry name" value="TWO-COMPONENT SENSOR PPRA"/>
    <property type="match status" value="1"/>
</dbReference>
<dbReference type="PROSITE" id="PS50005">
    <property type="entry name" value="TPR"/>
    <property type="match status" value="1"/>
</dbReference>
<dbReference type="Pfam" id="PF02518">
    <property type="entry name" value="HATPase_c"/>
    <property type="match status" value="1"/>
</dbReference>
<dbReference type="SMART" id="SM00028">
    <property type="entry name" value="TPR"/>
    <property type="match status" value="5"/>
</dbReference>
<protein>
    <recommendedName>
        <fullName evidence="2">histidine kinase</fullName>
        <ecNumber evidence="2">2.7.13.3</ecNumber>
    </recommendedName>
</protein>
<dbReference type="InterPro" id="IPR036890">
    <property type="entry name" value="HATPase_C_sf"/>
</dbReference>
<comment type="catalytic activity">
    <reaction evidence="1">
        <text>ATP + protein L-histidine = ADP + protein N-phospho-L-histidine.</text>
        <dbReference type="EC" id="2.7.13.3"/>
    </reaction>
</comment>
<dbReference type="CDD" id="cd00075">
    <property type="entry name" value="HATPase"/>
    <property type="match status" value="1"/>
</dbReference>
<dbReference type="PRINTS" id="PR00344">
    <property type="entry name" value="BCTRLSENSOR"/>
</dbReference>
<dbReference type="InterPro" id="IPR004358">
    <property type="entry name" value="Sig_transdc_His_kin-like_C"/>
</dbReference>
<dbReference type="InterPro" id="IPR003594">
    <property type="entry name" value="HATPase_dom"/>
</dbReference>
<comment type="caution">
    <text evidence="3">The sequence shown here is derived from an EMBL/GenBank/DDBJ whole genome shotgun (WGS) entry which is preliminary data.</text>
</comment>
<organism evidence="3 4">
    <name type="scientific">Hymenobacter busanensis</name>
    <dbReference type="NCBI Taxonomy" id="2607656"/>
    <lineage>
        <taxon>Bacteria</taxon>
        <taxon>Pseudomonadati</taxon>
        <taxon>Bacteroidota</taxon>
        <taxon>Cytophagia</taxon>
        <taxon>Cytophagales</taxon>
        <taxon>Hymenobacteraceae</taxon>
        <taxon>Hymenobacter</taxon>
    </lineage>
</organism>
<dbReference type="AlphaFoldDB" id="A0A7L5A387"/>
<gene>
    <name evidence="3" type="ORF">F0P96_08560</name>
</gene>
<dbReference type="Gene3D" id="1.10.287.130">
    <property type="match status" value="1"/>
</dbReference>
<reference evidence="3 4" key="1">
    <citation type="submission" date="2019-09" db="EMBL/GenBank/DDBJ databases">
        <title>Genome sequence of Hymenobacter sp. M3.</title>
        <authorList>
            <person name="Srinivasan S."/>
        </authorList>
    </citation>
    <scope>NUCLEOTIDE SEQUENCE [LARGE SCALE GENOMIC DNA]</scope>
    <source>
        <strain evidence="3 4">M3</strain>
    </source>
</reference>
<dbReference type="Pfam" id="PF13424">
    <property type="entry name" value="TPR_12"/>
    <property type="match status" value="1"/>
</dbReference>
<evidence type="ECO:0000313" key="3">
    <source>
        <dbReference type="EMBL" id="KAA9333026.1"/>
    </source>
</evidence>
<dbReference type="PANTHER" id="PTHR43065">
    <property type="entry name" value="SENSOR HISTIDINE KINASE"/>
    <property type="match status" value="1"/>
</dbReference>
<dbReference type="EC" id="2.7.13.3" evidence="2"/>